<evidence type="ECO:0000313" key="2">
    <source>
        <dbReference type="EMBL" id="APU67683.1"/>
    </source>
</evidence>
<dbReference type="OrthoDB" id="1415350at2"/>
<gene>
    <name evidence="2" type="ORF">GRFL_0959</name>
</gene>
<evidence type="ECO:0000259" key="1">
    <source>
        <dbReference type="Pfam" id="PF14321"/>
    </source>
</evidence>
<dbReference type="EMBL" id="CP016359">
    <property type="protein sequence ID" value="APU67683.1"/>
    <property type="molecule type" value="Genomic_DNA"/>
</dbReference>
<proteinExistence type="predicted"/>
<dbReference type="Proteomes" id="UP000186230">
    <property type="component" value="Chromosome"/>
</dbReference>
<accession>A0A1L7I3C2</accession>
<dbReference type="PROSITE" id="PS51257">
    <property type="entry name" value="PROKAR_LIPOPROTEIN"/>
    <property type="match status" value="1"/>
</dbReference>
<name>A0A1L7I3C2_9FLAO</name>
<dbReference type="Pfam" id="PF14321">
    <property type="entry name" value="DUF4382"/>
    <property type="match status" value="1"/>
</dbReference>
<keyword evidence="3" id="KW-1185">Reference proteome</keyword>
<organism evidence="2 3">
    <name type="scientific">Christiangramia flava JLT2011</name>
    <dbReference type="NCBI Taxonomy" id="1229726"/>
    <lineage>
        <taxon>Bacteria</taxon>
        <taxon>Pseudomonadati</taxon>
        <taxon>Bacteroidota</taxon>
        <taxon>Flavobacteriia</taxon>
        <taxon>Flavobacteriales</taxon>
        <taxon>Flavobacteriaceae</taxon>
        <taxon>Christiangramia</taxon>
    </lineage>
</organism>
<dbReference type="AlphaFoldDB" id="A0A1L7I3C2"/>
<protein>
    <recommendedName>
        <fullName evidence="1">DUF4382 domain-containing protein</fullName>
    </recommendedName>
</protein>
<dbReference type="RefSeq" id="WP_083643538.1">
    <property type="nucleotide sequence ID" value="NZ_AMRU01000026.1"/>
</dbReference>
<evidence type="ECO:0000313" key="3">
    <source>
        <dbReference type="Proteomes" id="UP000186230"/>
    </source>
</evidence>
<reference evidence="2 3" key="1">
    <citation type="submission" date="2016-07" db="EMBL/GenBank/DDBJ databases">
        <title>Multi-omics approach to identify versatile polysaccharide utilization systems of a marine flavobacterium Gramella flava.</title>
        <authorList>
            <person name="Tang K."/>
        </authorList>
    </citation>
    <scope>NUCLEOTIDE SEQUENCE [LARGE SCALE GENOMIC DNA]</scope>
    <source>
        <strain evidence="2 3">JLT2011</strain>
    </source>
</reference>
<dbReference type="STRING" id="1229726.GRFL_0959"/>
<dbReference type="InterPro" id="IPR025491">
    <property type="entry name" value="DUF4382"/>
</dbReference>
<sequence>MVRRNLSKLALALTVVLMASCSEDDAMDNPDMGGDTNSTSIYITDAPVDQANVQAVFITVSDVMVNGESIEGFNTTTIELSSLTAGKTELLGQLNLDAGSTNDITLKLADTDAAGNAPGNYVMLDGNIKDELGGAMEIKLSDSAEIMSEVENELVLDFDLRKSIVQNGDDYSFVSESMLESNIRAVNTANAGMLSGTVDNSTEADAELVIAYVYPKGSFSDSEEEMNSEGVLFANAASSAVVSSEGDFEIHYLDEGDYELHFASYKDEDADGMLEFNSMIGAETSGALDLNGFTVDAETETEITISFIGLLGL</sequence>
<feature type="domain" description="DUF4382" evidence="1">
    <location>
        <begin position="40"/>
        <end position="171"/>
    </location>
</feature>
<dbReference type="KEGG" id="gfl:GRFL_0959"/>